<evidence type="ECO:0000256" key="4">
    <source>
        <dbReference type="ARBA" id="ARBA00023211"/>
    </source>
</evidence>
<protein>
    <recommendedName>
        <fullName evidence="5">DHHA2 domain-containing protein</fullName>
    </recommendedName>
</protein>
<dbReference type="SUPFAM" id="SSF64182">
    <property type="entry name" value="DHH phosphoesterases"/>
    <property type="match status" value="1"/>
</dbReference>
<reference evidence="6" key="2">
    <citation type="submission" date="2023-05" db="EMBL/GenBank/DDBJ databases">
        <authorList>
            <consortium name="Lawrence Berkeley National Laboratory"/>
            <person name="Steindorff A."/>
            <person name="Hensen N."/>
            <person name="Bonometti L."/>
            <person name="Westerberg I."/>
            <person name="Brannstrom I.O."/>
            <person name="Guillou S."/>
            <person name="Cros-Aarteil S."/>
            <person name="Calhoun S."/>
            <person name="Haridas S."/>
            <person name="Kuo A."/>
            <person name="Mondo S."/>
            <person name="Pangilinan J."/>
            <person name="Riley R."/>
            <person name="Labutti K."/>
            <person name="Andreopoulos B."/>
            <person name="Lipzen A."/>
            <person name="Chen C."/>
            <person name="Yanf M."/>
            <person name="Daum C."/>
            <person name="Ng V."/>
            <person name="Clum A."/>
            <person name="Ohm R."/>
            <person name="Martin F."/>
            <person name="Silar P."/>
            <person name="Natvig D."/>
            <person name="Lalanne C."/>
            <person name="Gautier V."/>
            <person name="Ament-Velasquez S.L."/>
            <person name="Kruys A."/>
            <person name="Hutchinson M.I."/>
            <person name="Powell A.J."/>
            <person name="Barry K."/>
            <person name="Miller A.N."/>
            <person name="Grigoriev I.V."/>
            <person name="Debuchy R."/>
            <person name="Gladieux P."/>
            <person name="Thoren M.H."/>
            <person name="Johannesson H."/>
        </authorList>
    </citation>
    <scope>NUCLEOTIDE SEQUENCE</scope>
    <source>
        <strain evidence="6">CBS 103.79</strain>
    </source>
</reference>
<evidence type="ECO:0000313" key="6">
    <source>
        <dbReference type="EMBL" id="KAK3900531.1"/>
    </source>
</evidence>
<dbReference type="InterPro" id="IPR038763">
    <property type="entry name" value="DHH_sf"/>
</dbReference>
<dbReference type="SMART" id="SM01131">
    <property type="entry name" value="DHHA2"/>
    <property type="match status" value="1"/>
</dbReference>
<dbReference type="InterPro" id="IPR038222">
    <property type="entry name" value="DHHA2_dom_sf"/>
</dbReference>
<proteinExistence type="predicted"/>
<evidence type="ECO:0000256" key="2">
    <source>
        <dbReference type="ARBA" id="ARBA00022723"/>
    </source>
</evidence>
<dbReference type="Proteomes" id="UP001303889">
    <property type="component" value="Unassembled WGS sequence"/>
</dbReference>
<dbReference type="Gene3D" id="3.10.310.20">
    <property type="entry name" value="DHHA2 domain"/>
    <property type="match status" value="1"/>
</dbReference>
<comment type="cofactor">
    <cofactor evidence="1">
        <name>Mn(2+)</name>
        <dbReference type="ChEBI" id="CHEBI:29035"/>
    </cofactor>
</comment>
<evidence type="ECO:0000313" key="7">
    <source>
        <dbReference type="Proteomes" id="UP001303889"/>
    </source>
</evidence>
<name>A0AAN6RSI3_9PEZI</name>
<reference evidence="6" key="1">
    <citation type="journal article" date="2023" name="Mol. Phylogenet. Evol.">
        <title>Genome-scale phylogeny and comparative genomics of the fungal order Sordariales.</title>
        <authorList>
            <person name="Hensen N."/>
            <person name="Bonometti L."/>
            <person name="Westerberg I."/>
            <person name="Brannstrom I.O."/>
            <person name="Guillou S."/>
            <person name="Cros-Aarteil S."/>
            <person name="Calhoun S."/>
            <person name="Haridas S."/>
            <person name="Kuo A."/>
            <person name="Mondo S."/>
            <person name="Pangilinan J."/>
            <person name="Riley R."/>
            <person name="LaButti K."/>
            <person name="Andreopoulos B."/>
            <person name="Lipzen A."/>
            <person name="Chen C."/>
            <person name="Yan M."/>
            <person name="Daum C."/>
            <person name="Ng V."/>
            <person name="Clum A."/>
            <person name="Steindorff A."/>
            <person name="Ohm R.A."/>
            <person name="Martin F."/>
            <person name="Silar P."/>
            <person name="Natvig D.O."/>
            <person name="Lalanne C."/>
            <person name="Gautier V."/>
            <person name="Ament-Velasquez S.L."/>
            <person name="Kruys A."/>
            <person name="Hutchinson M.I."/>
            <person name="Powell A.J."/>
            <person name="Barry K."/>
            <person name="Miller A.N."/>
            <person name="Grigoriev I.V."/>
            <person name="Debuchy R."/>
            <person name="Gladieux P."/>
            <person name="Hiltunen Thoren M."/>
            <person name="Johannesson H."/>
        </authorList>
    </citation>
    <scope>NUCLEOTIDE SEQUENCE</scope>
    <source>
        <strain evidence="6">CBS 103.79</strain>
    </source>
</reference>
<dbReference type="PANTHER" id="PTHR12112:SF39">
    <property type="entry name" value="EG:152A3.5 PROTEIN (FBGN0003116_PN PROTEIN)"/>
    <property type="match status" value="1"/>
</dbReference>
<dbReference type="GO" id="GO:0046872">
    <property type="term" value="F:metal ion binding"/>
    <property type="evidence" value="ECO:0007669"/>
    <property type="project" value="UniProtKB-KW"/>
</dbReference>
<dbReference type="PANTHER" id="PTHR12112">
    <property type="entry name" value="BNIP - RELATED"/>
    <property type="match status" value="1"/>
</dbReference>
<evidence type="ECO:0000259" key="5">
    <source>
        <dbReference type="SMART" id="SM01131"/>
    </source>
</evidence>
<keyword evidence="4" id="KW-0464">Manganese</keyword>
<keyword evidence="3" id="KW-0378">Hydrolase</keyword>
<keyword evidence="2" id="KW-0479">Metal-binding</keyword>
<organism evidence="6 7">
    <name type="scientific">Staphylotrichum tortipilum</name>
    <dbReference type="NCBI Taxonomy" id="2831512"/>
    <lineage>
        <taxon>Eukaryota</taxon>
        <taxon>Fungi</taxon>
        <taxon>Dikarya</taxon>
        <taxon>Ascomycota</taxon>
        <taxon>Pezizomycotina</taxon>
        <taxon>Sordariomycetes</taxon>
        <taxon>Sordariomycetidae</taxon>
        <taxon>Sordariales</taxon>
        <taxon>Chaetomiaceae</taxon>
        <taxon>Staphylotrichum</taxon>
    </lineage>
</organism>
<gene>
    <name evidence="6" type="ORF">C8A05DRAFT_17174</name>
</gene>
<comment type="caution">
    <text evidence="6">The sequence shown here is derived from an EMBL/GenBank/DDBJ whole genome shotgun (WGS) entry which is preliminary data.</text>
</comment>
<evidence type="ECO:0000256" key="3">
    <source>
        <dbReference type="ARBA" id="ARBA00022801"/>
    </source>
</evidence>
<dbReference type="InterPro" id="IPR001667">
    <property type="entry name" value="DDH_dom"/>
</dbReference>
<dbReference type="Gene3D" id="3.90.1640.10">
    <property type="entry name" value="inorganic pyrophosphatase (n-terminal core)"/>
    <property type="match status" value="1"/>
</dbReference>
<feature type="domain" description="DHHA2" evidence="5">
    <location>
        <begin position="276"/>
        <end position="443"/>
    </location>
</feature>
<dbReference type="GO" id="GO:0004309">
    <property type="term" value="F:exopolyphosphatase activity"/>
    <property type="evidence" value="ECO:0007669"/>
    <property type="project" value="TreeGrafter"/>
</dbReference>
<dbReference type="Pfam" id="PF01368">
    <property type="entry name" value="DHH"/>
    <property type="match status" value="1"/>
</dbReference>
<dbReference type="AlphaFoldDB" id="A0AAN6RSI3"/>
<dbReference type="InterPro" id="IPR004097">
    <property type="entry name" value="DHHA2"/>
</dbReference>
<dbReference type="Pfam" id="PF02833">
    <property type="entry name" value="DHHA2"/>
    <property type="match status" value="1"/>
</dbReference>
<evidence type="ECO:0000256" key="1">
    <source>
        <dbReference type="ARBA" id="ARBA00001936"/>
    </source>
</evidence>
<sequence length="454" mass="48750">MASPRASLGSFLATVKKALLSPPAQRPNPLTFVVGNESADLDSICSALLLAYFRTHTPPHTLHVPLANLPRADLALRPELTAVIAPAGVKPDDLITLTDLPQDGSLDPHATRWLLVDHNALTGELAAKFSDQVIGCIDHHDDEGVIPHSMPDGQPRLLAKCGSCMSLVFEHCKPTWDRLTAEAQTATTTTSNSVSPATCDDGTPASQCDTDLARIALAAILIDTVNLTSRDKTTPCDMRAAALTTSKLSPLITTTATTTTSTTPPALGAFDPAAFHAHLVHLKDSILHLPYRDLLRKDYKRWAEGPLTLGMSTITRPLRETLAPCSDSALPAGAPHPARGRDAFLAALDSWGREQKLDVLAIMTVAHPPGGGFARELLVWGFTRAGKEVVGGFEGRFGGKLGLEGWEGGELDGEGEGWRRVCWRQRGQEFSRKQVGPMLREVMKEGAAREEGKL</sequence>
<dbReference type="EMBL" id="MU855662">
    <property type="protein sequence ID" value="KAK3900531.1"/>
    <property type="molecule type" value="Genomic_DNA"/>
</dbReference>
<dbReference type="GO" id="GO:0005737">
    <property type="term" value="C:cytoplasm"/>
    <property type="evidence" value="ECO:0007669"/>
    <property type="project" value="InterPro"/>
</dbReference>
<accession>A0AAN6RSI3</accession>
<keyword evidence="7" id="KW-1185">Reference proteome</keyword>